<evidence type="ECO:0000256" key="1">
    <source>
        <dbReference type="ARBA" id="ARBA00022729"/>
    </source>
</evidence>
<protein>
    <recommendedName>
        <fullName evidence="4">Esterase</fullName>
    </recommendedName>
</protein>
<comment type="caution">
    <text evidence="2">The sequence shown here is derived from an EMBL/GenBank/DDBJ whole genome shotgun (WGS) entry which is preliminary data.</text>
</comment>
<keyword evidence="1" id="KW-0732">Signal</keyword>
<dbReference type="InterPro" id="IPR029058">
    <property type="entry name" value="AB_hydrolase_fold"/>
</dbReference>
<evidence type="ECO:0000313" key="3">
    <source>
        <dbReference type="Proteomes" id="UP000095552"/>
    </source>
</evidence>
<dbReference type="EMBL" id="MDGQ01000005">
    <property type="protein sequence ID" value="OEJ99896.1"/>
    <property type="molecule type" value="Genomic_DNA"/>
</dbReference>
<dbReference type="InterPro" id="IPR000801">
    <property type="entry name" value="Esterase-like"/>
</dbReference>
<accession>A0A1E5SLH4</accession>
<dbReference type="PANTHER" id="PTHR43037:SF1">
    <property type="entry name" value="BLL1128 PROTEIN"/>
    <property type="match status" value="1"/>
</dbReference>
<dbReference type="STRING" id="1563681.BFP71_10130"/>
<dbReference type="Proteomes" id="UP000095552">
    <property type="component" value="Unassembled WGS sequence"/>
</dbReference>
<evidence type="ECO:0008006" key="4">
    <source>
        <dbReference type="Google" id="ProtNLM"/>
    </source>
</evidence>
<proteinExistence type="predicted"/>
<dbReference type="OrthoDB" id="699118at2"/>
<dbReference type="Pfam" id="PF00756">
    <property type="entry name" value="Esterase"/>
    <property type="match status" value="1"/>
</dbReference>
<organism evidence="2 3">
    <name type="scientific">Roseivirga misakiensis</name>
    <dbReference type="NCBI Taxonomy" id="1563681"/>
    <lineage>
        <taxon>Bacteria</taxon>
        <taxon>Pseudomonadati</taxon>
        <taxon>Bacteroidota</taxon>
        <taxon>Cytophagia</taxon>
        <taxon>Cytophagales</taxon>
        <taxon>Roseivirgaceae</taxon>
        <taxon>Roseivirga</taxon>
    </lineage>
</organism>
<keyword evidence="3" id="KW-1185">Reference proteome</keyword>
<dbReference type="PANTHER" id="PTHR43037">
    <property type="entry name" value="UNNAMED PRODUCT-RELATED"/>
    <property type="match status" value="1"/>
</dbReference>
<dbReference type="Gene3D" id="3.40.50.1820">
    <property type="entry name" value="alpha/beta hydrolase"/>
    <property type="match status" value="1"/>
</dbReference>
<reference evidence="2 3" key="1">
    <citation type="submission" date="2016-08" db="EMBL/GenBank/DDBJ databases">
        <title>Draft genome of Fabibacter sp. strain SK-8.</title>
        <authorList>
            <person name="Wong S.-K."/>
            <person name="Hamasaki K."/>
            <person name="Yoshizawa S."/>
        </authorList>
    </citation>
    <scope>NUCLEOTIDE SEQUENCE [LARGE SCALE GENOMIC DNA]</scope>
    <source>
        <strain evidence="2 3">SK-8</strain>
    </source>
</reference>
<name>A0A1E5SLH4_9BACT</name>
<sequence length="561" mass="66043">MRLYFLILFVFCGFLVKAQDNYTKMTKVALQAMWDAKDEEGYQKSLDMYEKAFELFPDSINNSGLYKSSVLASRLKDYDKAFGYLNSLIGRKMNKYGDPGYIYVLNSYAEGEYKNLLTDPRWSTLVKDAENYKALFYQRFEDNENEFYAIKAERFREIDKPEKLYKELKNFNPYKTKALQGYSISFNLDENFSTSFFIQLPENYSPDKKYPLLFILHGAVKHNSLAAYQLAEQVLGGWNRYYTKYAAENDVILAFPKGNKKFNWMVPNEGFFMIPEMLKLIKNGVNVDDNKVFISGHSNGATGSFSYLMKQPTEFAGFYGLNTYPKVFTGGTFIENIKNRSFMNFSTDQDYYYPPNANDQLTALMNEMNADYKEHRYKGFPHWFPEFDESEPAFQKLYDDLKTRTRDPFPKEITWEFDDNSNGQIDWLSNIKLDSLASKADWHKEINFKIDKWLEYKDKNSDILSEKEVDKNAFDLPRKSGKIVAKYEDNTFYIKTSAIKTFTINISPEMVDHSKRVKVYLNGKKYFNDKVDYDSNFMIENFERNRDRSQVWVNQIKIELK</sequence>
<dbReference type="InterPro" id="IPR050955">
    <property type="entry name" value="Plant_Biomass_Hydrol_Est"/>
</dbReference>
<dbReference type="AlphaFoldDB" id="A0A1E5SLH4"/>
<gene>
    <name evidence="2" type="ORF">BFP71_10130</name>
</gene>
<evidence type="ECO:0000313" key="2">
    <source>
        <dbReference type="EMBL" id="OEJ99896.1"/>
    </source>
</evidence>
<dbReference type="SUPFAM" id="SSF53474">
    <property type="entry name" value="alpha/beta-Hydrolases"/>
    <property type="match status" value="1"/>
</dbReference>